<gene>
    <name evidence="2" type="ORF">A2008_10360</name>
</gene>
<accession>A0A1F7WMZ1</accession>
<evidence type="ECO:0000256" key="1">
    <source>
        <dbReference type="SAM" id="SignalP"/>
    </source>
</evidence>
<dbReference type="InterPro" id="IPR029046">
    <property type="entry name" value="LolA/LolB/LppX"/>
</dbReference>
<dbReference type="AlphaFoldDB" id="A0A1F7WMZ1"/>
<organism evidence="2 3">
    <name type="scientific">Candidatus Wallbacteria bacterium GWC2_49_35</name>
    <dbReference type="NCBI Taxonomy" id="1817813"/>
    <lineage>
        <taxon>Bacteria</taxon>
        <taxon>Candidatus Walliibacteriota</taxon>
    </lineage>
</organism>
<evidence type="ECO:0000313" key="3">
    <source>
        <dbReference type="Proteomes" id="UP000178735"/>
    </source>
</evidence>
<feature type="chain" id="PRO_5009533509" description="Outer membrane lipoprotein carrier protein LolA" evidence="1">
    <location>
        <begin position="24"/>
        <end position="214"/>
    </location>
</feature>
<protein>
    <recommendedName>
        <fullName evidence="4">Outer membrane lipoprotein carrier protein LolA</fullName>
    </recommendedName>
</protein>
<name>A0A1F7WMZ1_9BACT</name>
<comment type="caution">
    <text evidence="2">The sequence shown here is derived from an EMBL/GenBank/DDBJ whole genome shotgun (WGS) entry which is preliminary data.</text>
</comment>
<dbReference type="EMBL" id="MGFH01000150">
    <property type="protein sequence ID" value="OGM04196.1"/>
    <property type="molecule type" value="Genomic_DNA"/>
</dbReference>
<dbReference type="SUPFAM" id="SSF89392">
    <property type="entry name" value="Prokaryotic lipoproteins and lipoprotein localization factors"/>
    <property type="match status" value="1"/>
</dbReference>
<sequence length="214" mass="23636">MKKITFILSIAVIVIFSSTAAFAAGDTGKIWDELLKITEKCTDNVSYIMETKSGAAGQPATTKMKFFFKDVKNYRVDTEVEGQKTRMVYAGGKAWVYVEAQNVVTNMDPAGVESINIKEALEKQKENADASEGKSGSSVTYTIIERETKNKTVFTVDPKMAIYTKMQVYDGKGDLLTEAVYTDWKFGKIGADVFDKPKGAKEMDMPAQGKPESK</sequence>
<evidence type="ECO:0000313" key="2">
    <source>
        <dbReference type="EMBL" id="OGM04196.1"/>
    </source>
</evidence>
<keyword evidence="1" id="KW-0732">Signal</keyword>
<feature type="signal peptide" evidence="1">
    <location>
        <begin position="1"/>
        <end position="23"/>
    </location>
</feature>
<dbReference type="Gene3D" id="2.50.20.10">
    <property type="entry name" value="Lipoprotein localisation LolA/LolB/LppX"/>
    <property type="match status" value="1"/>
</dbReference>
<evidence type="ECO:0008006" key="4">
    <source>
        <dbReference type="Google" id="ProtNLM"/>
    </source>
</evidence>
<dbReference type="Proteomes" id="UP000178735">
    <property type="component" value="Unassembled WGS sequence"/>
</dbReference>
<dbReference type="STRING" id="1817813.A2008_10360"/>
<reference evidence="2 3" key="1">
    <citation type="journal article" date="2016" name="Nat. Commun.">
        <title>Thousands of microbial genomes shed light on interconnected biogeochemical processes in an aquifer system.</title>
        <authorList>
            <person name="Anantharaman K."/>
            <person name="Brown C.T."/>
            <person name="Hug L.A."/>
            <person name="Sharon I."/>
            <person name="Castelle C.J."/>
            <person name="Probst A.J."/>
            <person name="Thomas B.C."/>
            <person name="Singh A."/>
            <person name="Wilkins M.J."/>
            <person name="Karaoz U."/>
            <person name="Brodie E.L."/>
            <person name="Williams K.H."/>
            <person name="Hubbard S.S."/>
            <person name="Banfield J.F."/>
        </authorList>
    </citation>
    <scope>NUCLEOTIDE SEQUENCE [LARGE SCALE GENOMIC DNA]</scope>
</reference>
<proteinExistence type="predicted"/>